<dbReference type="PANTHER" id="PTHR45913:SF5">
    <property type="entry name" value="GENERAL TRANSCRIPTION FACTOR II-I REPEAT DOMAIN-CONTAINING PROTEIN 2A-LIKE PROTEIN"/>
    <property type="match status" value="1"/>
</dbReference>
<dbReference type="InterPro" id="IPR012337">
    <property type="entry name" value="RNaseH-like_sf"/>
</dbReference>
<dbReference type="OrthoDB" id="6604388at2759"/>
<dbReference type="Proteomes" id="UP000299102">
    <property type="component" value="Unassembled WGS sequence"/>
</dbReference>
<name>A0A4C1Z1N2_EUMVA</name>
<organism evidence="1 2">
    <name type="scientific">Eumeta variegata</name>
    <name type="common">Bagworm moth</name>
    <name type="synonym">Eumeta japonica</name>
    <dbReference type="NCBI Taxonomy" id="151549"/>
    <lineage>
        <taxon>Eukaryota</taxon>
        <taxon>Metazoa</taxon>
        <taxon>Ecdysozoa</taxon>
        <taxon>Arthropoda</taxon>
        <taxon>Hexapoda</taxon>
        <taxon>Insecta</taxon>
        <taxon>Pterygota</taxon>
        <taxon>Neoptera</taxon>
        <taxon>Endopterygota</taxon>
        <taxon>Lepidoptera</taxon>
        <taxon>Glossata</taxon>
        <taxon>Ditrysia</taxon>
        <taxon>Tineoidea</taxon>
        <taxon>Psychidae</taxon>
        <taxon>Oiketicinae</taxon>
        <taxon>Eumeta</taxon>
    </lineage>
</organism>
<evidence type="ECO:0000313" key="1">
    <source>
        <dbReference type="EMBL" id="GBP80505.1"/>
    </source>
</evidence>
<keyword evidence="2" id="KW-1185">Reference proteome</keyword>
<accession>A0A4C1Z1N2</accession>
<dbReference type="STRING" id="151549.A0A4C1Z1N2"/>
<gene>
    <name evidence="1" type="primary">GTF2IRD2</name>
    <name evidence="1" type="ORF">EVAR_102435_1</name>
</gene>
<comment type="caution">
    <text evidence="1">The sequence shown here is derived from an EMBL/GenBank/DDBJ whole genome shotgun (WGS) entry which is preliminary data.</text>
</comment>
<proteinExistence type="predicted"/>
<sequence length="222" mass="25282">MANDIQNNIHYHMAGFESFSIALQESIDLSKTAQLAIFIRGVDKEFTITKELLALQPLKGTTTGEDIFNEVQKVFTSFGLPWSKLVGVCTDGIPSMVGLRKGFIGILKEKATELNVQKGDLIVLHCIIHQQNLCSKSIRLQNVKNVVVKTINSVQSRGLIHRQFKAVLDEILAEYDDVTYYIEIRWLSKKKMLKRFYELRINKIADFIQIKNKPLSELSNPK</sequence>
<dbReference type="SUPFAM" id="SSF53098">
    <property type="entry name" value="Ribonuclease H-like"/>
    <property type="match status" value="1"/>
</dbReference>
<reference evidence="1 2" key="1">
    <citation type="journal article" date="2019" name="Commun. Biol.">
        <title>The bagworm genome reveals a unique fibroin gene that provides high tensile strength.</title>
        <authorList>
            <person name="Kono N."/>
            <person name="Nakamura H."/>
            <person name="Ohtoshi R."/>
            <person name="Tomita M."/>
            <person name="Numata K."/>
            <person name="Arakawa K."/>
        </authorList>
    </citation>
    <scope>NUCLEOTIDE SEQUENCE [LARGE SCALE GENOMIC DNA]</scope>
</reference>
<protein>
    <submittedName>
        <fullName evidence="1">General transcription factor II-I repeat domain-containing protein 2A</fullName>
    </submittedName>
</protein>
<dbReference type="PANTHER" id="PTHR45913">
    <property type="entry name" value="EPM2A-INTERACTING PROTEIN 1"/>
    <property type="match status" value="1"/>
</dbReference>
<evidence type="ECO:0000313" key="2">
    <source>
        <dbReference type="Proteomes" id="UP000299102"/>
    </source>
</evidence>
<dbReference type="AlphaFoldDB" id="A0A4C1Z1N2"/>
<dbReference type="EMBL" id="BGZK01001465">
    <property type="protein sequence ID" value="GBP80505.1"/>
    <property type="molecule type" value="Genomic_DNA"/>
</dbReference>